<name>A0AAW2YPE0_9EUKA</name>
<feature type="domain" description="Hemerythrin-like" evidence="1">
    <location>
        <begin position="40"/>
        <end position="163"/>
    </location>
</feature>
<protein>
    <recommendedName>
        <fullName evidence="1">Hemerythrin-like domain-containing protein</fullName>
    </recommendedName>
</protein>
<evidence type="ECO:0000313" key="2">
    <source>
        <dbReference type="EMBL" id="KAL0478969.1"/>
    </source>
</evidence>
<reference evidence="2 3" key="1">
    <citation type="submission" date="2024-03" db="EMBL/GenBank/DDBJ databases">
        <title>The Acrasis kona genome and developmental transcriptomes reveal deep origins of eukaryotic multicellular pathways.</title>
        <authorList>
            <person name="Sheikh S."/>
            <person name="Fu C.-J."/>
            <person name="Brown M.W."/>
            <person name="Baldauf S.L."/>
        </authorList>
    </citation>
    <scope>NUCLEOTIDE SEQUENCE [LARGE SCALE GENOMIC DNA]</scope>
    <source>
        <strain evidence="2 3">ATCC MYA-3509</strain>
    </source>
</reference>
<evidence type="ECO:0000259" key="1">
    <source>
        <dbReference type="Pfam" id="PF01814"/>
    </source>
</evidence>
<keyword evidence="3" id="KW-1185">Reference proteome</keyword>
<dbReference type="InterPro" id="IPR012312">
    <property type="entry name" value="Hemerythrin-like"/>
</dbReference>
<dbReference type="Gene3D" id="1.20.120.520">
    <property type="entry name" value="nmb1532 protein domain like"/>
    <property type="match status" value="1"/>
</dbReference>
<proteinExistence type="predicted"/>
<organism evidence="2 3">
    <name type="scientific">Acrasis kona</name>
    <dbReference type="NCBI Taxonomy" id="1008807"/>
    <lineage>
        <taxon>Eukaryota</taxon>
        <taxon>Discoba</taxon>
        <taxon>Heterolobosea</taxon>
        <taxon>Tetramitia</taxon>
        <taxon>Eutetramitia</taxon>
        <taxon>Acrasidae</taxon>
        <taxon>Acrasis</taxon>
    </lineage>
</organism>
<gene>
    <name evidence="2" type="ORF">AKO1_007861</name>
</gene>
<dbReference type="PANTHER" id="PTHR35585:SF1">
    <property type="entry name" value="HHE DOMAIN PROTEIN (AFU_ORTHOLOGUE AFUA_4G00730)"/>
    <property type="match status" value="1"/>
</dbReference>
<comment type="caution">
    <text evidence="2">The sequence shown here is derived from an EMBL/GenBank/DDBJ whole genome shotgun (WGS) entry which is preliminary data.</text>
</comment>
<evidence type="ECO:0000313" key="3">
    <source>
        <dbReference type="Proteomes" id="UP001431209"/>
    </source>
</evidence>
<dbReference type="EMBL" id="JAOPGA020000489">
    <property type="protein sequence ID" value="KAL0478969.1"/>
    <property type="molecule type" value="Genomic_DNA"/>
</dbReference>
<dbReference type="Pfam" id="PF01814">
    <property type="entry name" value="Hemerythrin"/>
    <property type="match status" value="1"/>
</dbReference>
<dbReference type="PANTHER" id="PTHR35585">
    <property type="entry name" value="HHE DOMAIN PROTEIN (AFU_ORTHOLOGUE AFUA_4G00730)"/>
    <property type="match status" value="1"/>
</dbReference>
<sequence length="228" mass="26924">MIRTFNPHFFQQIKRHLPFVHTNSLCNIRHYSTKYNKNNPWDVLKEDHEEMYEYYDKYKASKDWKERTQWLDKIHWELARHSAAEELRLYPLIEKHLDKGSFLVQTALLEHTLVKENLAAFEVLSKWDEKDVDLKLFDELVDRFMVDLRAHNDEEEELQFPKLDEILSEQDKIQLAEELSAAKKAAPTHVHPHLPNRPSQGLGVVAPIQGIIDKTKDAIVGRPRDHAE</sequence>
<dbReference type="Proteomes" id="UP001431209">
    <property type="component" value="Unassembled WGS sequence"/>
</dbReference>
<dbReference type="AlphaFoldDB" id="A0AAW2YPE0"/>
<accession>A0AAW2YPE0</accession>